<dbReference type="VEuPathDB" id="MicrosporidiaDB:CWI37_0027p0060"/>
<dbReference type="EMBL" id="PITJ01000027">
    <property type="protein sequence ID" value="TBU05285.1"/>
    <property type="molecule type" value="Genomic_DNA"/>
</dbReference>
<protein>
    <submittedName>
        <fullName evidence="2">Uncharacterized protein</fullName>
    </submittedName>
</protein>
<dbReference type="AlphaFoldDB" id="A0A4Q9LCZ9"/>
<feature type="transmembrane region" description="Helical" evidence="1">
    <location>
        <begin position="180"/>
        <end position="197"/>
    </location>
</feature>
<feature type="transmembrane region" description="Helical" evidence="1">
    <location>
        <begin position="204"/>
        <end position="224"/>
    </location>
</feature>
<organism evidence="2 3">
    <name type="scientific">Hamiltosporidium tvaerminnensis</name>
    <dbReference type="NCBI Taxonomy" id="1176355"/>
    <lineage>
        <taxon>Eukaryota</taxon>
        <taxon>Fungi</taxon>
        <taxon>Fungi incertae sedis</taxon>
        <taxon>Microsporidia</taxon>
        <taxon>Dubosqiidae</taxon>
        <taxon>Hamiltosporidium</taxon>
    </lineage>
</organism>
<comment type="caution">
    <text evidence="2">The sequence shown here is derived from an EMBL/GenBank/DDBJ whole genome shotgun (WGS) entry which is preliminary data.</text>
</comment>
<keyword evidence="1" id="KW-0812">Transmembrane</keyword>
<gene>
    <name evidence="2" type="ORF">CWI37_0027p0060</name>
</gene>
<keyword evidence="1" id="KW-1133">Transmembrane helix</keyword>
<dbReference type="Proteomes" id="UP000292362">
    <property type="component" value="Unassembled WGS sequence"/>
</dbReference>
<feature type="transmembrane region" description="Helical" evidence="1">
    <location>
        <begin position="143"/>
        <end position="160"/>
    </location>
</feature>
<accession>A0A4Q9LCZ9</accession>
<sequence length="237" mass="28600">MFYILENILRWWYFDDKISISVVTQDEMKMNFTDLKYSVEFYRPNEKNEGHKYPVYGFVHKEEMYWFTTYDGKKISKEMLEKCVKDIDNHLEENIQLKMNKIKKIFLYFMVGICGIIFGRNLLNGFRSKGIVGIGTRFMEIFMYFMISGGFLNMLSGYYGVSSVFKYYQSSSYQFVDEKYVFICLMFFFSSFFEKCFEPKKHKIMYFVWLLGVMGLFRYVLYIINVKGGSYPFYFKI</sequence>
<evidence type="ECO:0000313" key="3">
    <source>
        <dbReference type="Proteomes" id="UP000292362"/>
    </source>
</evidence>
<evidence type="ECO:0000256" key="1">
    <source>
        <dbReference type="SAM" id="Phobius"/>
    </source>
</evidence>
<reference evidence="2 3" key="1">
    <citation type="submission" date="2017-12" db="EMBL/GenBank/DDBJ databases">
        <authorList>
            <person name="Pombert J.-F."/>
            <person name="Haag K.L."/>
            <person name="Ebert D."/>
        </authorList>
    </citation>
    <scope>NUCLEOTIDE SEQUENCE [LARGE SCALE GENOMIC DNA]</scope>
    <source>
        <strain evidence="2">FI-OER-3-3</strain>
    </source>
</reference>
<evidence type="ECO:0000313" key="2">
    <source>
        <dbReference type="EMBL" id="TBU05285.1"/>
    </source>
</evidence>
<keyword evidence="1" id="KW-0472">Membrane</keyword>
<proteinExistence type="predicted"/>
<name>A0A4Q9LCZ9_9MICR</name>
<feature type="transmembrane region" description="Helical" evidence="1">
    <location>
        <begin position="105"/>
        <end position="123"/>
    </location>
</feature>